<organism evidence="1">
    <name type="scientific">Cyanothece sp. (strain PCC 7425 / ATCC 29141)</name>
    <dbReference type="NCBI Taxonomy" id="395961"/>
    <lineage>
        <taxon>Bacteria</taxon>
        <taxon>Bacillati</taxon>
        <taxon>Cyanobacteriota</taxon>
        <taxon>Cyanophyceae</taxon>
        <taxon>Gomontiellales</taxon>
        <taxon>Cyanothecaceae</taxon>
        <taxon>Cyanothece</taxon>
    </lineage>
</organism>
<sequence>MATDLWETLLGIALVGTERQPLTLPAVPPPLDQFVQKLGDRPDALLSLATAVNLYQSAGILPEQTRQPLPIPCAAEKLLCCSARASQDLQVMLQGEHSNLLAEWLTVAAEVGLRVPAHLLPALLKVGATQTKLRSLILPVLGERGQWLAAQNLDWRYAINNDEDFWETGTKAQRLQWLGQQRQQHPDRARDQLQHTWKQEPADHRAAFLQTLQTNLSLADQDFLETCLDDRSKEVRQVAVALLSQLPASQFGQRLVSYLKPLIRVEEDRVTISPPAELNAAMIRDGLTLAERSGTGQRASWLQQLLSAIPGDWWQTELGLSPTALLAQTAESEWFAALWNGWENAALQQHHPDWLTALLIQGTTDLEQLGFLRLANLFDALPQERQSLVLGELQQTYADEELLSLYGLGLLCATQVPWSTTTADLFLCLFQQKLGKGQVDWSLSYALPRIALQIPIASIPAFLHRELQPPPQLASAISQFLHTLQFRHAMIAALLPESG</sequence>
<accession>B8HX95</accession>
<dbReference type="InterPro" id="IPR043746">
    <property type="entry name" value="DUF5691"/>
</dbReference>
<gene>
    <name evidence="1" type="ordered locus">Cyan7425_2428</name>
</gene>
<dbReference type="KEGG" id="cyn:Cyan7425_2428"/>
<reference evidence="1" key="1">
    <citation type="submission" date="2009-01" db="EMBL/GenBank/DDBJ databases">
        <title>Complete sequence of chromosome Cyanothece sp. PCC 7425.</title>
        <authorList>
            <consortium name="US DOE Joint Genome Institute"/>
            <person name="Lucas S."/>
            <person name="Copeland A."/>
            <person name="Lapidus A."/>
            <person name="Glavina del Rio T."/>
            <person name="Dalin E."/>
            <person name="Tice H."/>
            <person name="Bruce D."/>
            <person name="Goodwin L."/>
            <person name="Pitluck S."/>
            <person name="Sims D."/>
            <person name="Meineke L."/>
            <person name="Brettin T."/>
            <person name="Detter J.C."/>
            <person name="Han C."/>
            <person name="Larimer F."/>
            <person name="Land M."/>
            <person name="Hauser L."/>
            <person name="Kyrpides N."/>
            <person name="Ovchinnikova G."/>
            <person name="Liberton M."/>
            <person name="Stoeckel J."/>
            <person name="Banerjee A."/>
            <person name="Singh A."/>
            <person name="Page L."/>
            <person name="Sato H."/>
            <person name="Zhao L."/>
            <person name="Sherman L."/>
            <person name="Pakrasi H."/>
            <person name="Richardson P."/>
        </authorList>
    </citation>
    <scope>NUCLEOTIDE SEQUENCE</scope>
    <source>
        <strain evidence="1">PCC 7425</strain>
    </source>
</reference>
<proteinExistence type="predicted"/>
<evidence type="ECO:0000313" key="1">
    <source>
        <dbReference type="EMBL" id="ACL44786.1"/>
    </source>
</evidence>
<name>B8HX95_CYAP4</name>
<dbReference type="Pfam" id="PF18944">
    <property type="entry name" value="DUF5691"/>
    <property type="match status" value="1"/>
</dbReference>
<dbReference type="HOGENOM" id="CLU_024794_0_0_3"/>
<dbReference type="STRING" id="395961.Cyan7425_2428"/>
<protein>
    <submittedName>
        <fullName evidence="1">Uncharacterized protein</fullName>
    </submittedName>
</protein>
<dbReference type="eggNOG" id="COG5094">
    <property type="taxonomic scope" value="Bacteria"/>
</dbReference>
<dbReference type="EMBL" id="CP001344">
    <property type="protein sequence ID" value="ACL44786.1"/>
    <property type="molecule type" value="Genomic_DNA"/>
</dbReference>
<dbReference type="AlphaFoldDB" id="B8HX95"/>
<dbReference type="OrthoDB" id="262508at2"/>